<dbReference type="InterPro" id="IPR035979">
    <property type="entry name" value="RBD_domain_sf"/>
</dbReference>
<evidence type="ECO:0000313" key="3">
    <source>
        <dbReference type="EMBL" id="KAL2282644.1"/>
    </source>
</evidence>
<sequence>MPASIDTQLVTIDRAYFDTLVRRANFNREDILKSSDVSISKSEHDGLKQIAAKYANLRQNLERGGVDGATIDLLSKDDATLGQQAAASTPSTAESNIDTTASYAPQSPCSRVLAPRRVFNGSGSHEYKEQHKTPAHVDSGVDENAGDDDYSVSGGRPVGSFQTQAYNGHAPMRPHYERQCARSILLSKLPDNTTHADITDAVRGGQLLDIYLRSNDRTAAVSFLLAADARAFYDHVKRHDLYINHKRVEIRWNDRQFILPGHVASKVGIGATRNLVIRRCDPRLTEQGIKDDLEHIHNLVVIKVEFIGGSCYIKTNSVHNAMFARSCMMSRAKYKGSKIDWDVDECNQPFVTTAQPKPRQQTPTNSRTNGGAMTNRFNILNIDDDGDALTSPDLGAAKKTMLAA</sequence>
<gene>
    <name evidence="3" type="ORF">FJTKL_10491</name>
</gene>
<feature type="region of interest" description="Disordered" evidence="2">
    <location>
        <begin position="121"/>
        <end position="143"/>
    </location>
</feature>
<reference evidence="3 4" key="1">
    <citation type="submission" date="2024-03" db="EMBL/GenBank/DDBJ databases">
        <title>A high-quality draft genome sequence of Diaporthe vaccinii, a causative agent of upright dieback and viscid rot disease in cranberry plants.</title>
        <authorList>
            <person name="Sarrasin M."/>
            <person name="Lang B.F."/>
            <person name="Burger G."/>
        </authorList>
    </citation>
    <scope>NUCLEOTIDE SEQUENCE [LARGE SCALE GENOMIC DNA]</scope>
    <source>
        <strain evidence="3 4">IS7</strain>
    </source>
</reference>
<organism evidence="3 4">
    <name type="scientific">Diaporthe vaccinii</name>
    <dbReference type="NCBI Taxonomy" id="105482"/>
    <lineage>
        <taxon>Eukaryota</taxon>
        <taxon>Fungi</taxon>
        <taxon>Dikarya</taxon>
        <taxon>Ascomycota</taxon>
        <taxon>Pezizomycotina</taxon>
        <taxon>Sordariomycetes</taxon>
        <taxon>Sordariomycetidae</taxon>
        <taxon>Diaporthales</taxon>
        <taxon>Diaporthaceae</taxon>
        <taxon>Diaporthe</taxon>
        <taxon>Diaporthe eres species complex</taxon>
    </lineage>
</organism>
<dbReference type="Proteomes" id="UP001600888">
    <property type="component" value="Unassembled WGS sequence"/>
</dbReference>
<keyword evidence="4" id="KW-1185">Reference proteome</keyword>
<dbReference type="SUPFAM" id="SSF54928">
    <property type="entry name" value="RNA-binding domain, RBD"/>
    <property type="match status" value="1"/>
</dbReference>
<name>A0ABR4EJM7_9PEZI</name>
<dbReference type="PANTHER" id="PTHR14089:SF14">
    <property type="entry name" value="RRM DOMAIN-CONTAINING PROTEIN"/>
    <property type="match status" value="1"/>
</dbReference>
<dbReference type="PANTHER" id="PTHR14089">
    <property type="entry name" value="PRE-MRNA-SPLICING FACTOR RBM22"/>
    <property type="match status" value="1"/>
</dbReference>
<protein>
    <recommendedName>
        <fullName evidence="5">Negative regulator of differentiation 1</fullName>
    </recommendedName>
</protein>
<feature type="region of interest" description="Disordered" evidence="2">
    <location>
        <begin position="352"/>
        <end position="373"/>
    </location>
</feature>
<comment type="caution">
    <text evidence="3">The sequence shown here is derived from an EMBL/GenBank/DDBJ whole genome shotgun (WGS) entry which is preliminary data.</text>
</comment>
<evidence type="ECO:0000256" key="2">
    <source>
        <dbReference type="SAM" id="MobiDB-lite"/>
    </source>
</evidence>
<evidence type="ECO:0008006" key="5">
    <source>
        <dbReference type="Google" id="ProtNLM"/>
    </source>
</evidence>
<keyword evidence="1" id="KW-0694">RNA-binding</keyword>
<evidence type="ECO:0000256" key="1">
    <source>
        <dbReference type="ARBA" id="ARBA00022884"/>
    </source>
</evidence>
<dbReference type="InterPro" id="IPR039171">
    <property type="entry name" value="Cwc2/Slt11"/>
</dbReference>
<evidence type="ECO:0000313" key="4">
    <source>
        <dbReference type="Proteomes" id="UP001600888"/>
    </source>
</evidence>
<feature type="region of interest" description="Disordered" evidence="2">
    <location>
        <begin position="84"/>
        <end position="107"/>
    </location>
</feature>
<dbReference type="CDD" id="cd12261">
    <property type="entry name" value="RRM1_3_MRN1"/>
    <property type="match status" value="1"/>
</dbReference>
<dbReference type="EMBL" id="JBAWTH010000048">
    <property type="protein sequence ID" value="KAL2282644.1"/>
    <property type="molecule type" value="Genomic_DNA"/>
</dbReference>
<accession>A0ABR4EJM7</accession>
<proteinExistence type="predicted"/>